<reference evidence="1 2" key="1">
    <citation type="journal article" date="2018" name="J. Allergy Clin. Immunol.">
        <title>High-quality assembly of Dermatophagoides pteronyssinus genome and transcriptome reveals a wide range of novel allergens.</title>
        <authorList>
            <person name="Liu X.Y."/>
            <person name="Yang K.Y."/>
            <person name="Wang M.Q."/>
            <person name="Kwok J.S."/>
            <person name="Zeng X."/>
            <person name="Yang Z."/>
            <person name="Xiao X.J."/>
            <person name="Lau C.P."/>
            <person name="Li Y."/>
            <person name="Huang Z.M."/>
            <person name="Ba J.G."/>
            <person name="Yim A.K."/>
            <person name="Ouyang C.Y."/>
            <person name="Ngai S.M."/>
            <person name="Chan T.F."/>
            <person name="Leung E.L."/>
            <person name="Liu L."/>
            <person name="Liu Z.G."/>
            <person name="Tsui S.K."/>
        </authorList>
    </citation>
    <scope>NUCLEOTIDE SEQUENCE [LARGE SCALE GENOMIC DNA]</scope>
    <source>
        <strain evidence="1">Derp</strain>
    </source>
</reference>
<name>A0ABQ8ITD8_DERPT</name>
<sequence>MLLLFIQSINQSRKRHPKRHHNYRIDQEQKMENFLFALNCSEKRKKHNLNNDAPSSIQIVKYL</sequence>
<reference evidence="1 2" key="2">
    <citation type="journal article" date="2022" name="Mol. Biol. Evol.">
        <title>Comparative Genomics Reveals Insights into the Divergent Evolution of Astigmatic Mites and Household Pest Adaptations.</title>
        <authorList>
            <person name="Xiong Q."/>
            <person name="Wan A.T."/>
            <person name="Liu X."/>
            <person name="Fung C.S."/>
            <person name="Xiao X."/>
            <person name="Malainual N."/>
            <person name="Hou J."/>
            <person name="Wang L."/>
            <person name="Wang M."/>
            <person name="Yang K.Y."/>
            <person name="Cui Y."/>
            <person name="Leung E.L."/>
            <person name="Nong W."/>
            <person name="Shin S.K."/>
            <person name="Au S.W."/>
            <person name="Jeong K.Y."/>
            <person name="Chew F.T."/>
            <person name="Hui J.H."/>
            <person name="Leung T.F."/>
            <person name="Tungtrongchitr A."/>
            <person name="Zhong N."/>
            <person name="Liu Z."/>
            <person name="Tsui S.K."/>
        </authorList>
    </citation>
    <scope>NUCLEOTIDE SEQUENCE [LARGE SCALE GENOMIC DNA]</scope>
    <source>
        <strain evidence="1">Derp</strain>
    </source>
</reference>
<comment type="caution">
    <text evidence="1">The sequence shown here is derived from an EMBL/GenBank/DDBJ whole genome shotgun (WGS) entry which is preliminary data.</text>
</comment>
<protein>
    <submittedName>
        <fullName evidence="1">Uncharacterized protein</fullName>
    </submittedName>
</protein>
<dbReference type="Proteomes" id="UP000887458">
    <property type="component" value="Unassembled WGS sequence"/>
</dbReference>
<keyword evidence="2" id="KW-1185">Reference proteome</keyword>
<accession>A0ABQ8ITD8</accession>
<proteinExistence type="predicted"/>
<evidence type="ECO:0000313" key="1">
    <source>
        <dbReference type="EMBL" id="KAH9413581.1"/>
    </source>
</evidence>
<gene>
    <name evidence="1" type="ORF">DERP_009282</name>
</gene>
<dbReference type="EMBL" id="NJHN03000120">
    <property type="protein sequence ID" value="KAH9413581.1"/>
    <property type="molecule type" value="Genomic_DNA"/>
</dbReference>
<organism evidence="1 2">
    <name type="scientific">Dermatophagoides pteronyssinus</name>
    <name type="common">European house dust mite</name>
    <dbReference type="NCBI Taxonomy" id="6956"/>
    <lineage>
        <taxon>Eukaryota</taxon>
        <taxon>Metazoa</taxon>
        <taxon>Ecdysozoa</taxon>
        <taxon>Arthropoda</taxon>
        <taxon>Chelicerata</taxon>
        <taxon>Arachnida</taxon>
        <taxon>Acari</taxon>
        <taxon>Acariformes</taxon>
        <taxon>Sarcoptiformes</taxon>
        <taxon>Astigmata</taxon>
        <taxon>Psoroptidia</taxon>
        <taxon>Analgoidea</taxon>
        <taxon>Pyroglyphidae</taxon>
        <taxon>Dermatophagoidinae</taxon>
        <taxon>Dermatophagoides</taxon>
    </lineage>
</organism>
<evidence type="ECO:0000313" key="2">
    <source>
        <dbReference type="Proteomes" id="UP000887458"/>
    </source>
</evidence>